<evidence type="ECO:0000313" key="12">
    <source>
        <dbReference type="EMBL" id="CAI0421840.1"/>
    </source>
</evidence>
<keyword evidence="2" id="KW-0813">Transport</keyword>
<proteinExistence type="inferred from homology"/>
<protein>
    <recommendedName>
        <fullName evidence="14">Auxin efflux carrier family protein</fullName>
    </recommendedName>
</protein>
<keyword evidence="7" id="KW-0927">Auxin signaling pathway</keyword>
<feature type="transmembrane region" description="Helical" evidence="10">
    <location>
        <begin position="155"/>
        <end position="176"/>
    </location>
</feature>
<sequence>MGFWTLLQVASMPVIQVLIVGLLGAFLATEYINVLHADARKYLNKVVFTVFTPSLMFAILAKTVTLEDIISWWFMPVNILLTMLFGGLLGWVVVKVLRPKPHLEGLLIAVCATGHLTVSCLRNYGNLLLIVVPAICKEDGTPFGDHATCGSIGLSYASFSAALGSIYIWTIAYQLVRTSAVKFKALQMAEEASKLPNDDLEATQGTLLLKGDDAQVQQTGVSLHSANDLGEGKTSGCTKVMEVLHQILHELTAPPTLATIFGFLFGATTFLRNLVVGENAPLRVIQDSIALLGDGTIPSITLILGGNLTQGLKSSNIKPWMIVGVICVRYVFLPVIGICVVKAASSLGLLPSDPLFAYVLMLQYSIPPAMNIGTMTQLFDVAQEECSVIYLWTYLFAAVALTLWSTVFLWILS</sequence>
<keyword evidence="13" id="KW-1185">Reference proteome</keyword>
<dbReference type="InterPro" id="IPR045033">
    <property type="entry name" value="PILS1/3/4/5/7"/>
</dbReference>
<dbReference type="AlphaFoldDB" id="A0AAV0KHD9"/>
<evidence type="ECO:0000313" key="11">
    <source>
        <dbReference type="EMBL" id="CAI0421779.1"/>
    </source>
</evidence>
<reference evidence="11" key="1">
    <citation type="submission" date="2022-08" db="EMBL/GenBank/DDBJ databases">
        <authorList>
            <person name="Gutierrez-Valencia J."/>
        </authorList>
    </citation>
    <scope>NUCLEOTIDE SEQUENCE</scope>
</reference>
<dbReference type="InterPro" id="IPR004776">
    <property type="entry name" value="Mem_transp_PIN-like"/>
</dbReference>
<organism evidence="11 13">
    <name type="scientific">Linum tenue</name>
    <dbReference type="NCBI Taxonomy" id="586396"/>
    <lineage>
        <taxon>Eukaryota</taxon>
        <taxon>Viridiplantae</taxon>
        <taxon>Streptophyta</taxon>
        <taxon>Embryophyta</taxon>
        <taxon>Tracheophyta</taxon>
        <taxon>Spermatophyta</taxon>
        <taxon>Magnoliopsida</taxon>
        <taxon>eudicotyledons</taxon>
        <taxon>Gunneridae</taxon>
        <taxon>Pentapetalae</taxon>
        <taxon>rosids</taxon>
        <taxon>fabids</taxon>
        <taxon>Malpighiales</taxon>
        <taxon>Linaceae</taxon>
        <taxon>Linum</taxon>
    </lineage>
</organism>
<evidence type="ECO:0000256" key="10">
    <source>
        <dbReference type="SAM" id="Phobius"/>
    </source>
</evidence>
<feature type="transmembrane region" description="Helical" evidence="10">
    <location>
        <begin position="388"/>
        <end position="412"/>
    </location>
</feature>
<dbReference type="Pfam" id="PF03547">
    <property type="entry name" value="Mem_trans"/>
    <property type="match status" value="1"/>
</dbReference>
<gene>
    <name evidence="11" type="ORF">LITE_LOCUS18909</name>
    <name evidence="12" type="ORF">LITE_LOCUS18939</name>
</gene>
<keyword evidence="4" id="KW-0256">Endoplasmic reticulum</keyword>
<comment type="caution">
    <text evidence="11">The sequence shown here is derived from an EMBL/GenBank/DDBJ whole genome shotgun (WGS) entry which is preliminary data.</text>
</comment>
<dbReference type="PANTHER" id="PTHR31651">
    <property type="match status" value="1"/>
</dbReference>
<name>A0AAV0KHD9_9ROSI</name>
<feature type="transmembrane region" description="Helical" evidence="10">
    <location>
        <begin position="320"/>
        <end position="343"/>
    </location>
</feature>
<evidence type="ECO:0000256" key="5">
    <source>
        <dbReference type="ARBA" id="ARBA00022989"/>
    </source>
</evidence>
<evidence type="ECO:0008006" key="14">
    <source>
        <dbReference type="Google" id="ProtNLM"/>
    </source>
</evidence>
<evidence type="ECO:0000256" key="9">
    <source>
        <dbReference type="ARBA" id="ARBA00025752"/>
    </source>
</evidence>
<dbReference type="Proteomes" id="UP001154282">
    <property type="component" value="Unassembled WGS sequence"/>
</dbReference>
<evidence type="ECO:0000256" key="3">
    <source>
        <dbReference type="ARBA" id="ARBA00022692"/>
    </source>
</evidence>
<feature type="transmembrane region" description="Helical" evidence="10">
    <location>
        <begin position="46"/>
        <end position="64"/>
    </location>
</feature>
<comment type="function">
    <text evidence="8">Involved in cellular auxin homeostasis by regulating auxin metabolism. Regulates intracellular auxin accumulation at the endoplasmic reticulum and thus auxin availability for nuclear auxin signaling.</text>
</comment>
<dbReference type="GO" id="GO:0009734">
    <property type="term" value="P:auxin-activated signaling pathway"/>
    <property type="evidence" value="ECO:0007669"/>
    <property type="project" value="UniProtKB-KW"/>
</dbReference>
<keyword evidence="3 10" id="KW-0812">Transmembrane</keyword>
<evidence type="ECO:0000256" key="1">
    <source>
        <dbReference type="ARBA" id="ARBA00004477"/>
    </source>
</evidence>
<comment type="similarity">
    <text evidence="9">Belongs to the auxin efflux carrier (TC 2.A.69.2) family.</text>
</comment>
<evidence type="ECO:0000256" key="8">
    <source>
        <dbReference type="ARBA" id="ARBA00025100"/>
    </source>
</evidence>
<dbReference type="GO" id="GO:0005789">
    <property type="term" value="C:endoplasmic reticulum membrane"/>
    <property type="evidence" value="ECO:0007669"/>
    <property type="project" value="UniProtKB-SubCell"/>
</dbReference>
<evidence type="ECO:0000256" key="4">
    <source>
        <dbReference type="ARBA" id="ARBA00022824"/>
    </source>
</evidence>
<evidence type="ECO:0000256" key="7">
    <source>
        <dbReference type="ARBA" id="ARBA00023294"/>
    </source>
</evidence>
<dbReference type="EMBL" id="CAMGYJ010000005">
    <property type="protein sequence ID" value="CAI0421779.1"/>
    <property type="molecule type" value="Genomic_DNA"/>
</dbReference>
<evidence type="ECO:0000256" key="6">
    <source>
        <dbReference type="ARBA" id="ARBA00023136"/>
    </source>
</evidence>
<dbReference type="GO" id="GO:0080162">
    <property type="term" value="P:endoplasmic reticulum to cytosol auxin transport"/>
    <property type="evidence" value="ECO:0007669"/>
    <property type="project" value="InterPro"/>
</dbReference>
<keyword evidence="5 10" id="KW-1133">Transmembrane helix</keyword>
<dbReference type="PANTHER" id="PTHR31651:SF3">
    <property type="entry name" value="PROTEIN PIN-LIKES 7"/>
    <property type="match status" value="1"/>
</dbReference>
<dbReference type="EMBL" id="CAMGYJ010000005">
    <property type="protein sequence ID" value="CAI0421840.1"/>
    <property type="molecule type" value="Genomic_DNA"/>
</dbReference>
<feature type="transmembrane region" description="Helical" evidence="10">
    <location>
        <begin position="70"/>
        <end position="94"/>
    </location>
</feature>
<comment type="subcellular location">
    <subcellularLocation>
        <location evidence="1">Endoplasmic reticulum membrane</location>
        <topology evidence="1">Multi-pass membrane protein</topology>
    </subcellularLocation>
</comment>
<feature type="transmembrane region" description="Helical" evidence="10">
    <location>
        <begin position="12"/>
        <end position="34"/>
    </location>
</feature>
<feature type="transmembrane region" description="Helical" evidence="10">
    <location>
        <begin position="355"/>
        <end position="376"/>
    </location>
</feature>
<accession>A0AAV0KHD9</accession>
<evidence type="ECO:0000313" key="13">
    <source>
        <dbReference type="Proteomes" id="UP001154282"/>
    </source>
</evidence>
<evidence type="ECO:0000256" key="2">
    <source>
        <dbReference type="ARBA" id="ARBA00022448"/>
    </source>
</evidence>
<keyword evidence="6 10" id="KW-0472">Membrane</keyword>